<protein>
    <submittedName>
        <fullName evidence="2">Uncharacterized protein</fullName>
    </submittedName>
</protein>
<reference evidence="2 3" key="1">
    <citation type="journal article" date="2015" name="Proc. Natl. Acad. Sci. U.S.A.">
        <title>The resurrection genome of Boea hygrometrica: A blueprint for survival of dehydration.</title>
        <authorList>
            <person name="Xiao L."/>
            <person name="Yang G."/>
            <person name="Zhang L."/>
            <person name="Yang X."/>
            <person name="Zhao S."/>
            <person name="Ji Z."/>
            <person name="Zhou Q."/>
            <person name="Hu M."/>
            <person name="Wang Y."/>
            <person name="Chen M."/>
            <person name="Xu Y."/>
            <person name="Jin H."/>
            <person name="Xiao X."/>
            <person name="Hu G."/>
            <person name="Bao F."/>
            <person name="Hu Y."/>
            <person name="Wan P."/>
            <person name="Li L."/>
            <person name="Deng X."/>
            <person name="Kuang T."/>
            <person name="Xiang C."/>
            <person name="Zhu J.K."/>
            <person name="Oliver M.J."/>
            <person name="He Y."/>
        </authorList>
    </citation>
    <scope>NUCLEOTIDE SEQUENCE [LARGE SCALE GENOMIC DNA]</scope>
    <source>
        <strain evidence="3">cv. XS01</strain>
    </source>
</reference>
<feature type="region of interest" description="Disordered" evidence="1">
    <location>
        <begin position="64"/>
        <end position="84"/>
    </location>
</feature>
<dbReference type="Proteomes" id="UP000250235">
    <property type="component" value="Unassembled WGS sequence"/>
</dbReference>
<dbReference type="AlphaFoldDB" id="A0A2Z7BSS6"/>
<keyword evidence="3" id="KW-1185">Reference proteome</keyword>
<evidence type="ECO:0000256" key="1">
    <source>
        <dbReference type="SAM" id="MobiDB-lite"/>
    </source>
</evidence>
<organism evidence="2 3">
    <name type="scientific">Dorcoceras hygrometricum</name>
    <dbReference type="NCBI Taxonomy" id="472368"/>
    <lineage>
        <taxon>Eukaryota</taxon>
        <taxon>Viridiplantae</taxon>
        <taxon>Streptophyta</taxon>
        <taxon>Embryophyta</taxon>
        <taxon>Tracheophyta</taxon>
        <taxon>Spermatophyta</taxon>
        <taxon>Magnoliopsida</taxon>
        <taxon>eudicotyledons</taxon>
        <taxon>Gunneridae</taxon>
        <taxon>Pentapetalae</taxon>
        <taxon>asterids</taxon>
        <taxon>lamiids</taxon>
        <taxon>Lamiales</taxon>
        <taxon>Gesneriaceae</taxon>
        <taxon>Didymocarpoideae</taxon>
        <taxon>Trichosporeae</taxon>
        <taxon>Loxocarpinae</taxon>
        <taxon>Dorcoceras</taxon>
    </lineage>
</organism>
<gene>
    <name evidence="2" type="ORF">F511_30367</name>
</gene>
<evidence type="ECO:0000313" key="2">
    <source>
        <dbReference type="EMBL" id="KZV37662.1"/>
    </source>
</evidence>
<evidence type="ECO:0000313" key="3">
    <source>
        <dbReference type="Proteomes" id="UP000250235"/>
    </source>
</evidence>
<name>A0A2Z7BSS6_9LAMI</name>
<proteinExistence type="predicted"/>
<dbReference type="EMBL" id="KV002532">
    <property type="protein sequence ID" value="KZV37662.1"/>
    <property type="molecule type" value="Genomic_DNA"/>
</dbReference>
<accession>A0A2Z7BSS6</accession>
<sequence length="234" mass="26109">MSLFDLQDVCIAIGSIATLDLPMVVDPIGIYGLKGPYSGQITHCPSYTFRIDLNKACDHNQLSSESKNQNLDPAIGPPPCAAAPSSRAHERAQLARWLRKGGERWPQLRARRPALDARRWAGRAQAVAQVAGRCFLDAPLRLAIDGRTIWRACSVIGVRRWRPLDAAVRRLLALFLRVSRSMCATFGARWRMERRACRGRAALCRARFLFGGGRLPAAAPAKLRRCRDGWSEFF</sequence>